<dbReference type="PANTHER" id="PTHR46579">
    <property type="entry name" value="F5/8 TYPE C DOMAIN-CONTAINING PROTEIN-RELATED"/>
    <property type="match status" value="1"/>
</dbReference>
<name>A0A0C2W115_AMAMK</name>
<dbReference type="EMBL" id="KN818628">
    <property type="protein sequence ID" value="KIL54807.1"/>
    <property type="molecule type" value="Genomic_DNA"/>
</dbReference>
<organism evidence="1 2">
    <name type="scientific">Amanita muscaria (strain Koide BX008)</name>
    <dbReference type="NCBI Taxonomy" id="946122"/>
    <lineage>
        <taxon>Eukaryota</taxon>
        <taxon>Fungi</taxon>
        <taxon>Dikarya</taxon>
        <taxon>Basidiomycota</taxon>
        <taxon>Agaricomycotina</taxon>
        <taxon>Agaricomycetes</taxon>
        <taxon>Agaricomycetidae</taxon>
        <taxon>Agaricales</taxon>
        <taxon>Pluteineae</taxon>
        <taxon>Amanitaceae</taxon>
        <taxon>Amanita</taxon>
    </lineage>
</organism>
<dbReference type="AlphaFoldDB" id="A0A0C2W115"/>
<reference evidence="1 2" key="1">
    <citation type="submission" date="2014-04" db="EMBL/GenBank/DDBJ databases">
        <title>Evolutionary Origins and Diversification of the Mycorrhizal Mutualists.</title>
        <authorList>
            <consortium name="DOE Joint Genome Institute"/>
            <consortium name="Mycorrhizal Genomics Consortium"/>
            <person name="Kohler A."/>
            <person name="Kuo A."/>
            <person name="Nagy L.G."/>
            <person name="Floudas D."/>
            <person name="Copeland A."/>
            <person name="Barry K.W."/>
            <person name="Cichocki N."/>
            <person name="Veneault-Fourrey C."/>
            <person name="LaButti K."/>
            <person name="Lindquist E.A."/>
            <person name="Lipzen A."/>
            <person name="Lundell T."/>
            <person name="Morin E."/>
            <person name="Murat C."/>
            <person name="Riley R."/>
            <person name="Ohm R."/>
            <person name="Sun H."/>
            <person name="Tunlid A."/>
            <person name="Henrissat B."/>
            <person name="Grigoriev I.V."/>
            <person name="Hibbett D.S."/>
            <person name="Martin F."/>
        </authorList>
    </citation>
    <scope>NUCLEOTIDE SEQUENCE [LARGE SCALE GENOMIC DNA]</scope>
    <source>
        <strain evidence="1 2">Koide BX008</strain>
    </source>
</reference>
<dbReference type="HOGENOM" id="CLU_047287_0_0_1"/>
<dbReference type="Proteomes" id="UP000054549">
    <property type="component" value="Unassembled WGS sequence"/>
</dbReference>
<dbReference type="OrthoDB" id="2669721at2759"/>
<evidence type="ECO:0000313" key="2">
    <source>
        <dbReference type="Proteomes" id="UP000054549"/>
    </source>
</evidence>
<dbReference type="STRING" id="946122.A0A0C2W115"/>
<dbReference type="InParanoid" id="A0A0C2W115"/>
<dbReference type="PANTHER" id="PTHR46579:SF1">
    <property type="entry name" value="F5_8 TYPE C DOMAIN-CONTAINING PROTEIN"/>
    <property type="match status" value="1"/>
</dbReference>
<protein>
    <submittedName>
        <fullName evidence="1">Uncharacterized protein</fullName>
    </submittedName>
</protein>
<accession>A0A0C2W115</accession>
<proteinExistence type="predicted"/>
<keyword evidence="2" id="KW-1185">Reference proteome</keyword>
<gene>
    <name evidence="1" type="ORF">M378DRAFT_91897</name>
</gene>
<sequence>MHLVSLNVPDLLLGLWRGTINCHGGDRLSSWPWLKLQKGRIWEAHGKTVEMATPYLPSSFDRAPRNPAEKINSGYKAWEYLLYIFALGPALLKPILPDLYFKNYCKLVRGIQLLQQHSIPHEQLMLGTRLLHEFVREFEELYYQRKTSRIHFIWQSVHLLTHIASEIMRAGPLACYAQWTMESAIGSLGDEIRQAQDPYANISQRGILRAQFNAINSMMPTLSLKDENRLPAHSMDLGDGYVLMTACDKVLRSVSENEAAAIFKLWETNRWPNLHHWTKEVKRWARLRIPNGQVARSVWGESRTRKKLRRTTIVKVSYEICAIRFGEVQYYFYLAFGDETHTISVLSVFSDPDSELLKDSHLVFQYLCRLMDPRILVAIDVKQIKSLVAMIPYYTVTEQGEIDIPHTKHFLVEKPHLELTFFRPLEDPDSDTEE</sequence>
<evidence type="ECO:0000313" key="1">
    <source>
        <dbReference type="EMBL" id="KIL54807.1"/>
    </source>
</evidence>